<protein>
    <submittedName>
        <fullName evidence="1">Uncharacterized protein</fullName>
    </submittedName>
</protein>
<gene>
    <name evidence="1" type="ORF">JN00_0010</name>
</gene>
<keyword evidence="2" id="KW-1185">Reference proteome</keyword>
<dbReference type="EMBL" id="REFI01000004">
    <property type="protein sequence ID" value="RMA79142.1"/>
    <property type="molecule type" value="Genomic_DNA"/>
</dbReference>
<reference evidence="1 2" key="1">
    <citation type="submission" date="2018-10" db="EMBL/GenBank/DDBJ databases">
        <title>Genomic Encyclopedia of Archaeal and Bacterial Type Strains, Phase II (KMG-II): from individual species to whole genera.</title>
        <authorList>
            <person name="Goeker M."/>
        </authorList>
    </citation>
    <scope>NUCLEOTIDE SEQUENCE [LARGE SCALE GENOMIC DNA]</scope>
    <source>
        <strain evidence="1 2">ATCC 29870</strain>
    </source>
</reference>
<dbReference type="AlphaFoldDB" id="A0A3M0AJ61"/>
<comment type="caution">
    <text evidence="1">The sequence shown here is derived from an EMBL/GenBank/DDBJ whole genome shotgun (WGS) entry which is preliminary data.</text>
</comment>
<proteinExistence type="predicted"/>
<evidence type="ECO:0000313" key="1">
    <source>
        <dbReference type="EMBL" id="RMA79142.1"/>
    </source>
</evidence>
<accession>A0A3M0AJ61</accession>
<evidence type="ECO:0000313" key="2">
    <source>
        <dbReference type="Proteomes" id="UP000267246"/>
    </source>
</evidence>
<organism evidence="1 2">
    <name type="scientific">Metamycoplasma subdolum</name>
    <dbReference type="NCBI Taxonomy" id="92407"/>
    <lineage>
        <taxon>Bacteria</taxon>
        <taxon>Bacillati</taxon>
        <taxon>Mycoplasmatota</taxon>
        <taxon>Mycoplasmoidales</taxon>
        <taxon>Metamycoplasmataceae</taxon>
        <taxon>Metamycoplasma</taxon>
    </lineage>
</organism>
<dbReference type="Proteomes" id="UP000267246">
    <property type="component" value="Unassembled WGS sequence"/>
</dbReference>
<dbReference type="RefSeq" id="WP_211320118.1">
    <property type="nucleotide sequence ID" value="NZ_REFI01000004.1"/>
</dbReference>
<sequence>MKTYYEKIMFVKEKVSSYLKEIFKVYGNELLLRLEEYNLLTSTNNCIETSTATGFIMEEFITSKLEIYTKDHNGVDDIVIHKLSGQSTVNSSYDCFANYDGIFVMINIKVQKDGSANNAVAAINILHNDYVSTNPAQEKCYMLLKSFYDFGMSKKDGERKIMVSGVGGYCLEEIDFSRGHKQDHRNWSANFNANSGRLQVPATWLKENKLDEKDVSYSKTKSFIDDMYNGRNPEI</sequence>
<name>A0A3M0AJ61_9BACT</name>
<dbReference type="NCBIfam" id="NF045956">
    <property type="entry name" value="restrict_UpaP162"/>
    <property type="match status" value="1"/>
</dbReference>